<gene>
    <name evidence="1" type="ORF">NQ317_005689</name>
</gene>
<evidence type="ECO:0000313" key="1">
    <source>
        <dbReference type="EMBL" id="KAJ8980506.1"/>
    </source>
</evidence>
<proteinExistence type="predicted"/>
<organism evidence="1 2">
    <name type="scientific">Molorchus minor</name>
    <dbReference type="NCBI Taxonomy" id="1323400"/>
    <lineage>
        <taxon>Eukaryota</taxon>
        <taxon>Metazoa</taxon>
        <taxon>Ecdysozoa</taxon>
        <taxon>Arthropoda</taxon>
        <taxon>Hexapoda</taxon>
        <taxon>Insecta</taxon>
        <taxon>Pterygota</taxon>
        <taxon>Neoptera</taxon>
        <taxon>Endopterygota</taxon>
        <taxon>Coleoptera</taxon>
        <taxon>Polyphaga</taxon>
        <taxon>Cucujiformia</taxon>
        <taxon>Chrysomeloidea</taxon>
        <taxon>Cerambycidae</taxon>
        <taxon>Lamiinae</taxon>
        <taxon>Monochamini</taxon>
        <taxon>Molorchus</taxon>
    </lineage>
</organism>
<dbReference type="PANTHER" id="PTHR31434">
    <property type="entry name" value="S PHASE CYCLIN A-ASSOCIATED PROTEIN IN THE ENDOPLASMIC RETICULUM"/>
    <property type="match status" value="1"/>
</dbReference>
<protein>
    <submittedName>
        <fullName evidence="1">Uncharacterized protein</fullName>
    </submittedName>
</protein>
<sequence>MKNDSAPKTLLHQSLIYCHFRTNCSRISCPNSLPIDINEGDSDEDCVEGDEELYIKLVNKITLNQFVRHRKLEALGAEGISLQFRHICSHLLWCCACPTLPKSNGKEDAAVADAYQELLHQVIIVTGYFAVENNENQRCLPQRATYCFIVGKADRHVASDFCHTVGPEVKSNGSREANRSHILQRKGVLGRSTRILIRDSWSLAKSRSGEKKERRDVFGWRPRYLNDGKQSTRSAGGNLDRYFRLQRRFFSDRHPDDIRFALRAQPSKCIVYRSLGMLLISGQSPSVLHQLCSLPFPYFSVEALSNILYPTLLACCAGNSQTTSILKQELSYDVSTL</sequence>
<dbReference type="EMBL" id="JAPWTJ010000256">
    <property type="protein sequence ID" value="KAJ8980506.1"/>
    <property type="molecule type" value="Genomic_DNA"/>
</dbReference>
<reference evidence="1" key="1">
    <citation type="journal article" date="2023" name="Insect Mol. Biol.">
        <title>Genome sequencing provides insights into the evolution of gene families encoding plant cell wall-degrading enzymes in longhorned beetles.</title>
        <authorList>
            <person name="Shin N.R."/>
            <person name="Okamura Y."/>
            <person name="Kirsch R."/>
            <person name="Pauchet Y."/>
        </authorList>
    </citation>
    <scope>NUCLEOTIDE SEQUENCE</scope>
    <source>
        <strain evidence="1">MMC_N1</strain>
    </source>
</reference>
<accession>A0ABQ9JQK5</accession>
<comment type="caution">
    <text evidence="1">The sequence shown here is derived from an EMBL/GenBank/DDBJ whole genome shotgun (WGS) entry which is preliminary data.</text>
</comment>
<keyword evidence="2" id="KW-1185">Reference proteome</keyword>
<dbReference type="PANTHER" id="PTHR31434:SF2">
    <property type="entry name" value="S PHASE CYCLIN A-ASSOCIATED PROTEIN IN THE ENDOPLASMIC RETICULUM"/>
    <property type="match status" value="1"/>
</dbReference>
<name>A0ABQ9JQK5_9CUCU</name>
<dbReference type="Proteomes" id="UP001162164">
    <property type="component" value="Unassembled WGS sequence"/>
</dbReference>
<evidence type="ECO:0000313" key="2">
    <source>
        <dbReference type="Proteomes" id="UP001162164"/>
    </source>
</evidence>